<name>A0A8S4AU64_9TELE</name>
<accession>A0A8S4AU64</accession>
<reference evidence="1" key="1">
    <citation type="submission" date="2021-05" db="EMBL/GenBank/DDBJ databases">
        <authorList>
            <person name="Tigano A."/>
        </authorList>
    </citation>
    <scope>NUCLEOTIDE SEQUENCE</scope>
</reference>
<organism evidence="1 2">
    <name type="scientific">Menidia menidia</name>
    <name type="common">Atlantic silverside</name>
    <dbReference type="NCBI Taxonomy" id="238744"/>
    <lineage>
        <taxon>Eukaryota</taxon>
        <taxon>Metazoa</taxon>
        <taxon>Chordata</taxon>
        <taxon>Craniata</taxon>
        <taxon>Vertebrata</taxon>
        <taxon>Euteleostomi</taxon>
        <taxon>Actinopterygii</taxon>
        <taxon>Neopterygii</taxon>
        <taxon>Teleostei</taxon>
        <taxon>Neoteleostei</taxon>
        <taxon>Acanthomorphata</taxon>
        <taxon>Ovalentaria</taxon>
        <taxon>Atherinomorphae</taxon>
        <taxon>Atheriniformes</taxon>
        <taxon>Atherinopsidae</taxon>
        <taxon>Menidiinae</taxon>
        <taxon>Menidia</taxon>
    </lineage>
</organism>
<comment type="caution">
    <text evidence="1">The sequence shown here is derived from an EMBL/GenBank/DDBJ whole genome shotgun (WGS) entry which is preliminary data.</text>
</comment>
<sequence length="272" mass="31464">MWQLEFSLGVGLSRRGGASSVVPRDVQGRHGCSIKGAPLDLEVLVVLEVHRDLVPHLIPSYLGLLSPLGHQGILHDPFHLLDHSYQVSQSQVPQDSQDFLGAQAHLLDQGDLVILEVHQDQAFLSQLVLADLVDQSTLTWWTNNALYSWLTASSRGSSYSWKPRFPIQRQASRTRQARLPRLSAWTRLTTRANFSIESRNPLWSKLSWETWKPRLTNSRKPRRSLRAWLSRFQWWQVIKSQSRLWQRVKAHVESKHVSPFKIQHSEEWKEVH</sequence>
<dbReference type="Proteomes" id="UP000677803">
    <property type="component" value="Unassembled WGS sequence"/>
</dbReference>
<evidence type="ECO:0000313" key="1">
    <source>
        <dbReference type="EMBL" id="CAG5890331.1"/>
    </source>
</evidence>
<keyword evidence="2" id="KW-1185">Reference proteome</keyword>
<gene>
    <name evidence="1" type="ORF">MMEN_LOCUS6257</name>
</gene>
<evidence type="ECO:0000313" key="2">
    <source>
        <dbReference type="Proteomes" id="UP000677803"/>
    </source>
</evidence>
<protein>
    <submittedName>
        <fullName evidence="1">(Atlantic silverside) hypothetical protein</fullName>
    </submittedName>
</protein>
<dbReference type="EMBL" id="CAJRST010005557">
    <property type="protein sequence ID" value="CAG5890331.1"/>
    <property type="molecule type" value="Genomic_DNA"/>
</dbReference>
<dbReference type="AlphaFoldDB" id="A0A8S4AU64"/>
<proteinExistence type="predicted"/>